<comment type="similarity">
    <text evidence="1">Belongs to the sigma-70 factor family. ECF subfamily.</text>
</comment>
<evidence type="ECO:0000256" key="3">
    <source>
        <dbReference type="ARBA" id="ARBA00023082"/>
    </source>
</evidence>
<dbReference type="PANTHER" id="PTHR43133">
    <property type="entry name" value="RNA POLYMERASE ECF-TYPE SIGMA FACTO"/>
    <property type="match status" value="1"/>
</dbReference>
<dbReference type="NCBIfam" id="TIGR02937">
    <property type="entry name" value="sigma70-ECF"/>
    <property type="match status" value="1"/>
</dbReference>
<dbReference type="InterPro" id="IPR013324">
    <property type="entry name" value="RNA_pol_sigma_r3/r4-like"/>
</dbReference>
<dbReference type="InterPro" id="IPR007627">
    <property type="entry name" value="RNA_pol_sigma70_r2"/>
</dbReference>
<dbReference type="Gene3D" id="1.10.1740.10">
    <property type="match status" value="1"/>
</dbReference>
<dbReference type="Pfam" id="PF08281">
    <property type="entry name" value="Sigma70_r4_2"/>
    <property type="match status" value="1"/>
</dbReference>
<feature type="domain" description="RNA polymerase sigma-70 region 2" evidence="5">
    <location>
        <begin position="19"/>
        <end position="83"/>
    </location>
</feature>
<dbReference type="PANTHER" id="PTHR43133:SF46">
    <property type="entry name" value="RNA POLYMERASE SIGMA-70 FACTOR ECF SUBFAMILY"/>
    <property type="match status" value="1"/>
</dbReference>
<keyword evidence="8" id="KW-1185">Reference proteome</keyword>
<dbReference type="SUPFAM" id="SSF88659">
    <property type="entry name" value="Sigma3 and sigma4 domains of RNA polymerase sigma factors"/>
    <property type="match status" value="1"/>
</dbReference>
<dbReference type="NCBIfam" id="TIGR02985">
    <property type="entry name" value="Sig70_bacteroi1"/>
    <property type="match status" value="1"/>
</dbReference>
<dbReference type="InterPro" id="IPR014327">
    <property type="entry name" value="RNA_pol_sigma70_bacteroid"/>
</dbReference>
<gene>
    <name evidence="7" type="ORF">SAMN05421823_112137</name>
</gene>
<name>A0A1G9SES3_9BACT</name>
<dbReference type="Proteomes" id="UP000198510">
    <property type="component" value="Unassembled WGS sequence"/>
</dbReference>
<evidence type="ECO:0000313" key="8">
    <source>
        <dbReference type="Proteomes" id="UP000198510"/>
    </source>
</evidence>
<evidence type="ECO:0000259" key="5">
    <source>
        <dbReference type="Pfam" id="PF04542"/>
    </source>
</evidence>
<dbReference type="InterPro" id="IPR036388">
    <property type="entry name" value="WH-like_DNA-bd_sf"/>
</dbReference>
<keyword evidence="4" id="KW-0804">Transcription</keyword>
<keyword evidence="2" id="KW-0805">Transcription regulation</keyword>
<accession>A0A1G9SES3</accession>
<dbReference type="Pfam" id="PF04542">
    <property type="entry name" value="Sigma70_r2"/>
    <property type="match status" value="1"/>
</dbReference>
<dbReference type="InterPro" id="IPR014284">
    <property type="entry name" value="RNA_pol_sigma-70_dom"/>
</dbReference>
<evidence type="ECO:0000259" key="6">
    <source>
        <dbReference type="Pfam" id="PF08281"/>
    </source>
</evidence>
<reference evidence="7 8" key="1">
    <citation type="submission" date="2016-10" db="EMBL/GenBank/DDBJ databases">
        <authorList>
            <person name="de Groot N.N."/>
        </authorList>
    </citation>
    <scope>NUCLEOTIDE SEQUENCE [LARGE SCALE GENOMIC DNA]</scope>
    <source>
        <strain evidence="7 8">DSM 25186</strain>
    </source>
</reference>
<sequence>MEITLRPTHVTHETFNELFLAHWQQCFALAYRLLQDQQMAEDLVQEIFMDLWHRRRELSLQNPEAFLIRMIKNKAFTALSRTRLHERNLEILEKLARHPSPEEQYVAQELEELLHETVQELPPRCREVYQLKREEGLSTREIAERLCISDRTVEQHLYQANKLLRSNLKPVIVGLLLLSFS</sequence>
<dbReference type="Gene3D" id="1.10.10.10">
    <property type="entry name" value="Winged helix-like DNA-binding domain superfamily/Winged helix DNA-binding domain"/>
    <property type="match status" value="1"/>
</dbReference>
<dbReference type="InterPro" id="IPR013325">
    <property type="entry name" value="RNA_pol_sigma_r2"/>
</dbReference>
<evidence type="ECO:0000256" key="4">
    <source>
        <dbReference type="ARBA" id="ARBA00023163"/>
    </source>
</evidence>
<dbReference type="OrthoDB" id="1524077at2"/>
<dbReference type="GO" id="GO:0003677">
    <property type="term" value="F:DNA binding"/>
    <property type="evidence" value="ECO:0007669"/>
    <property type="project" value="InterPro"/>
</dbReference>
<feature type="domain" description="RNA polymerase sigma factor 70 region 4 type 2" evidence="6">
    <location>
        <begin position="112"/>
        <end position="161"/>
    </location>
</feature>
<organism evidence="7 8">
    <name type="scientific">Catalinimonas alkaloidigena</name>
    <dbReference type="NCBI Taxonomy" id="1075417"/>
    <lineage>
        <taxon>Bacteria</taxon>
        <taxon>Pseudomonadati</taxon>
        <taxon>Bacteroidota</taxon>
        <taxon>Cytophagia</taxon>
        <taxon>Cytophagales</taxon>
        <taxon>Catalimonadaceae</taxon>
        <taxon>Catalinimonas</taxon>
    </lineage>
</organism>
<keyword evidence="3" id="KW-0731">Sigma factor</keyword>
<dbReference type="GO" id="GO:0016987">
    <property type="term" value="F:sigma factor activity"/>
    <property type="evidence" value="ECO:0007669"/>
    <property type="project" value="UniProtKB-KW"/>
</dbReference>
<dbReference type="AlphaFoldDB" id="A0A1G9SES3"/>
<evidence type="ECO:0000256" key="2">
    <source>
        <dbReference type="ARBA" id="ARBA00023015"/>
    </source>
</evidence>
<dbReference type="GO" id="GO:0006352">
    <property type="term" value="P:DNA-templated transcription initiation"/>
    <property type="evidence" value="ECO:0007669"/>
    <property type="project" value="InterPro"/>
</dbReference>
<dbReference type="EMBL" id="FNFO01000012">
    <property type="protein sequence ID" value="SDM33939.1"/>
    <property type="molecule type" value="Genomic_DNA"/>
</dbReference>
<dbReference type="STRING" id="1075417.SAMN05421823_112137"/>
<dbReference type="InterPro" id="IPR039425">
    <property type="entry name" value="RNA_pol_sigma-70-like"/>
</dbReference>
<protein>
    <submittedName>
        <fullName evidence="7">RNA polymerase sigma-70 factor, ECF subfamily</fullName>
    </submittedName>
</protein>
<dbReference type="SUPFAM" id="SSF88946">
    <property type="entry name" value="Sigma2 domain of RNA polymerase sigma factors"/>
    <property type="match status" value="1"/>
</dbReference>
<dbReference type="RefSeq" id="WP_089687218.1">
    <property type="nucleotide sequence ID" value="NZ_FNFO01000012.1"/>
</dbReference>
<evidence type="ECO:0000256" key="1">
    <source>
        <dbReference type="ARBA" id="ARBA00010641"/>
    </source>
</evidence>
<proteinExistence type="inferred from homology"/>
<dbReference type="InterPro" id="IPR013249">
    <property type="entry name" value="RNA_pol_sigma70_r4_t2"/>
</dbReference>
<evidence type="ECO:0000313" key="7">
    <source>
        <dbReference type="EMBL" id="SDM33939.1"/>
    </source>
</evidence>